<dbReference type="Pfam" id="PF00201">
    <property type="entry name" value="UDPGT"/>
    <property type="match status" value="1"/>
</dbReference>
<keyword evidence="2 3" id="KW-0808">Transferase</keyword>
<dbReference type="AlphaFoldDB" id="A0ABD2ZXT9"/>
<evidence type="ECO:0000313" key="5">
    <source>
        <dbReference type="EMBL" id="KAL3523050.1"/>
    </source>
</evidence>
<comment type="caution">
    <text evidence="5">The sequence shown here is derived from an EMBL/GenBank/DDBJ whole genome shotgun (WGS) entry which is preliminary data.</text>
</comment>
<proteinExistence type="inferred from homology"/>
<organism evidence="5 6">
    <name type="scientific">Cinchona calisaya</name>
    <dbReference type="NCBI Taxonomy" id="153742"/>
    <lineage>
        <taxon>Eukaryota</taxon>
        <taxon>Viridiplantae</taxon>
        <taxon>Streptophyta</taxon>
        <taxon>Embryophyta</taxon>
        <taxon>Tracheophyta</taxon>
        <taxon>Spermatophyta</taxon>
        <taxon>Magnoliopsida</taxon>
        <taxon>eudicotyledons</taxon>
        <taxon>Gunneridae</taxon>
        <taxon>Pentapetalae</taxon>
        <taxon>asterids</taxon>
        <taxon>lamiids</taxon>
        <taxon>Gentianales</taxon>
        <taxon>Rubiaceae</taxon>
        <taxon>Cinchonoideae</taxon>
        <taxon>Cinchoneae</taxon>
        <taxon>Cinchona</taxon>
    </lineage>
</organism>
<dbReference type="FunFam" id="3.40.50.2000:FF:000056">
    <property type="entry name" value="Glycosyltransferase"/>
    <property type="match status" value="1"/>
</dbReference>
<dbReference type="Proteomes" id="UP001630127">
    <property type="component" value="Unassembled WGS sequence"/>
</dbReference>
<accession>A0ABD2ZXT9</accession>
<gene>
    <name evidence="5" type="ORF">ACH5RR_015884</name>
</gene>
<keyword evidence="6" id="KW-1185">Reference proteome</keyword>
<comment type="similarity">
    <text evidence="1 3">Belongs to the UDP-glycosyltransferase family.</text>
</comment>
<evidence type="ECO:0000256" key="1">
    <source>
        <dbReference type="ARBA" id="ARBA00009995"/>
    </source>
</evidence>
<dbReference type="SUPFAM" id="SSF53756">
    <property type="entry name" value="UDP-Glycosyltransferase/glycogen phosphorylase"/>
    <property type="match status" value="1"/>
</dbReference>
<name>A0ABD2ZXT9_9GENT</name>
<dbReference type="InterPro" id="IPR035595">
    <property type="entry name" value="UDP_glycos_trans_CS"/>
</dbReference>
<dbReference type="CDD" id="cd03784">
    <property type="entry name" value="GT1_Gtf-like"/>
    <property type="match status" value="1"/>
</dbReference>
<dbReference type="PROSITE" id="PS00375">
    <property type="entry name" value="UDPGT"/>
    <property type="match status" value="1"/>
</dbReference>
<reference evidence="5 6" key="1">
    <citation type="submission" date="2024-11" db="EMBL/GenBank/DDBJ databases">
        <title>A near-complete genome assembly of Cinchona calisaya.</title>
        <authorList>
            <person name="Lian D.C."/>
            <person name="Zhao X.W."/>
            <person name="Wei L."/>
        </authorList>
    </citation>
    <scope>NUCLEOTIDE SEQUENCE [LARGE SCALE GENOMIC DNA]</scope>
    <source>
        <tissue evidence="5">Nenye</tissue>
    </source>
</reference>
<evidence type="ECO:0000256" key="4">
    <source>
        <dbReference type="RuleBase" id="RU362057"/>
    </source>
</evidence>
<keyword evidence="3" id="KW-0328">Glycosyltransferase</keyword>
<evidence type="ECO:0000256" key="3">
    <source>
        <dbReference type="RuleBase" id="RU003718"/>
    </source>
</evidence>
<dbReference type="PANTHER" id="PTHR48048:SF83">
    <property type="entry name" value="GLYCOSYLTRANSFERASE"/>
    <property type="match status" value="1"/>
</dbReference>
<dbReference type="GO" id="GO:0016757">
    <property type="term" value="F:glycosyltransferase activity"/>
    <property type="evidence" value="ECO:0007669"/>
    <property type="project" value="UniProtKB-KW"/>
</dbReference>
<dbReference type="PANTHER" id="PTHR48048">
    <property type="entry name" value="GLYCOSYLTRANSFERASE"/>
    <property type="match status" value="1"/>
</dbReference>
<evidence type="ECO:0000256" key="2">
    <source>
        <dbReference type="ARBA" id="ARBA00022679"/>
    </source>
</evidence>
<dbReference type="EC" id="2.4.1.-" evidence="4"/>
<dbReference type="InterPro" id="IPR002213">
    <property type="entry name" value="UDP_glucos_trans"/>
</dbReference>
<dbReference type="InterPro" id="IPR050481">
    <property type="entry name" value="UDP-glycosyltransf_plant"/>
</dbReference>
<protein>
    <recommendedName>
        <fullName evidence="4">Glycosyltransferase</fullName>
        <ecNumber evidence="4">2.4.1.-</ecNumber>
    </recommendedName>
</protein>
<dbReference type="Gene3D" id="3.40.50.2000">
    <property type="entry name" value="Glycogen Phosphorylase B"/>
    <property type="match status" value="2"/>
</dbReference>
<evidence type="ECO:0000313" key="6">
    <source>
        <dbReference type="Proteomes" id="UP001630127"/>
    </source>
</evidence>
<dbReference type="EMBL" id="JBJUIK010000007">
    <property type="protein sequence ID" value="KAL3523050.1"/>
    <property type="molecule type" value="Genomic_DNA"/>
</dbReference>
<sequence>MNKTELVFVPTPARGHIVTEIEFAKRLCERDRGLSITILLIKSLSPKLDSYIQELASSIDVSNIKFINLPHVDPPPRELKNSNLNFFAAYIEKHKSLVKDAIKNHVLSKSSTQLVVLVVDLLCNSMIDVGNELGIPSYVFFTISASFLGLMLYIPFRHSQIGTEFSISDPDSIIPTYINPVPSRVLPSYLLDKNGGYSTFLSHGLQFKKAKGFIINTFVELEHHAVNSLESDKESPKIYTVGPVLNLDGIQKQIESDPNVIMKWLDNQPSSSVVFLCFGSLGGFEPPQLAQIAIALEKSGYRFLWSVRPPPSKEAKPNDYSKFSKVLPKGFLERTENRGFVCGWAPQVDILGHDAVGGFVSHCGWNSILESLWNGVPIATWPIYGDQQCYAFQLVKDLEIAVELTLDYRFENSDKLVMADEIEKAIKCLMDSENPVRKRVREIGEKGRKALMDGGSSNISLGRFLEDISVNKSEESVDAARPT</sequence>